<dbReference type="InterPro" id="IPR008886">
    <property type="entry name" value="UPF0227/Esterase_YqiA"/>
</dbReference>
<protein>
    <submittedName>
        <fullName evidence="1">Esterase, FIGfam005057</fullName>
    </submittedName>
</protein>
<dbReference type="EMBL" id="CACVAS010000036">
    <property type="protein sequence ID" value="CAA6805082.1"/>
    <property type="molecule type" value="Genomic_DNA"/>
</dbReference>
<dbReference type="Gene3D" id="3.40.50.1820">
    <property type="entry name" value="alpha/beta hydrolase"/>
    <property type="match status" value="1"/>
</dbReference>
<dbReference type="PANTHER" id="PTHR35602:SF3">
    <property type="entry name" value="ESTERASE YQIA"/>
    <property type="match status" value="1"/>
</dbReference>
<name>A0A6S6S5Y9_9BACT</name>
<evidence type="ECO:0000313" key="1">
    <source>
        <dbReference type="EMBL" id="CAA6805082.1"/>
    </source>
</evidence>
<proteinExistence type="predicted"/>
<organism evidence="1">
    <name type="scientific">uncultured Sulfurovum sp</name>
    <dbReference type="NCBI Taxonomy" id="269237"/>
    <lineage>
        <taxon>Bacteria</taxon>
        <taxon>Pseudomonadati</taxon>
        <taxon>Campylobacterota</taxon>
        <taxon>Epsilonproteobacteria</taxon>
        <taxon>Campylobacterales</taxon>
        <taxon>Sulfurovaceae</taxon>
        <taxon>Sulfurovum</taxon>
        <taxon>environmental samples</taxon>
    </lineage>
</organism>
<dbReference type="Pfam" id="PF05728">
    <property type="entry name" value="UPF0227"/>
    <property type="match status" value="1"/>
</dbReference>
<gene>
    <name evidence="1" type="ORF">HELGO_WM2954</name>
</gene>
<sequence length="197" mass="22166">MVVLSRIVVISIDNMRTILYLHGFASCGVGNKSTTLKKYFGENNVLCPDLDPSPNKAIESIETLLEDLDDVLLIGSSLGGFYATYLAEKFGLKAVLINPSTQPWKTLVSYVGMQKRFCDNVPFDFKEKYLEALIPLAVEPKNGQYLLLLQSADEVLDYTKAQSLYNKHRVVIEVGGNHRFENIDDYLSMIENFDSKL</sequence>
<dbReference type="SUPFAM" id="SSF53474">
    <property type="entry name" value="alpha/beta-Hydrolases"/>
    <property type="match status" value="1"/>
</dbReference>
<dbReference type="PROSITE" id="PS51257">
    <property type="entry name" value="PROKAR_LIPOPROTEIN"/>
    <property type="match status" value="1"/>
</dbReference>
<dbReference type="PANTHER" id="PTHR35602">
    <property type="entry name" value="ESTERASE YQIA-RELATED"/>
    <property type="match status" value="1"/>
</dbReference>
<dbReference type="InterPro" id="IPR029058">
    <property type="entry name" value="AB_hydrolase_fold"/>
</dbReference>
<accession>A0A6S6S5Y9</accession>
<reference evidence="1" key="1">
    <citation type="submission" date="2020-01" db="EMBL/GenBank/DDBJ databases">
        <authorList>
            <person name="Meier V. D."/>
            <person name="Meier V D."/>
        </authorList>
    </citation>
    <scope>NUCLEOTIDE SEQUENCE</scope>
    <source>
        <strain evidence="1">HLG_WM_MAG_01</strain>
    </source>
</reference>
<dbReference type="AlphaFoldDB" id="A0A6S6S5Y9"/>